<protein>
    <submittedName>
        <fullName evidence="1">Uncharacterized protein</fullName>
    </submittedName>
</protein>
<dbReference type="EnsemblMetazoa" id="tetur07g07120.1">
    <property type="protein sequence ID" value="tetur07g07120.1"/>
    <property type="gene ID" value="tetur07g07120"/>
</dbReference>
<sequence length="662" mass="75380">MYVKYNHISQSRIAVVTEISVLALAPGSKLTPYLLVPPCFNLENVERSIFQYTLLRKEDYATRKALEQISKRNAKTQDSITKKYLQLRRDLKARNKYKASSVEAEITNSDSRVILIATSNPEILARKLKAKIEIKSNNPLTLDSCMRSIRDLDVSTDIVKSNELYVLYFSTGPENKRQKYFITKIEDIWLYDCVEAKKLSRILVRGRPWPIKRSQPKEFWPHYLFDISKNKKHLEKKYMTANLKELCCTCENTSKEPAVIELNEKSPLSELPKDLSINVADPSTIGTSTFLDQVVGAFPDQQASLLLQSEKINETSLATEIVQTEAEQSASFSTHNATCIANSTALPDTTKARDDVFQSISPIVTSRLDSTPAPDASISFAPDPISSHDGDDEIRICFAEMASKPANFPKKDDIWQLLYNFGLEYLHSIKTRKGYSTYKKTNNYDYVPDISKLINCDNHKFSDETMISHDFQIITPEGYAWRSDELQKAVSPLIEITSPKMTTCKASVCKGKCDFATAKNDMSTRRKSHYVEHSKHCMCNKRTALENIAVRDRFKHLIAPAAYGAAVYHLEDTGHYYGIWLCKKLTKVNKDPRKSLKFRILDDIKTCYIDGCVCRNNFRTDDAKYLVGHILEKNYLLVCEGCHRGIADSTFFLENPTEALFH</sequence>
<reference evidence="2" key="1">
    <citation type="submission" date="2011-08" db="EMBL/GenBank/DDBJ databases">
        <authorList>
            <person name="Rombauts S."/>
        </authorList>
    </citation>
    <scope>NUCLEOTIDE SEQUENCE</scope>
    <source>
        <strain evidence="2">London</strain>
    </source>
</reference>
<accession>T1KA35</accession>
<name>T1KA35_TETUR</name>
<proteinExistence type="predicted"/>
<organism evidence="1 2">
    <name type="scientific">Tetranychus urticae</name>
    <name type="common">Two-spotted spider mite</name>
    <dbReference type="NCBI Taxonomy" id="32264"/>
    <lineage>
        <taxon>Eukaryota</taxon>
        <taxon>Metazoa</taxon>
        <taxon>Ecdysozoa</taxon>
        <taxon>Arthropoda</taxon>
        <taxon>Chelicerata</taxon>
        <taxon>Arachnida</taxon>
        <taxon>Acari</taxon>
        <taxon>Acariformes</taxon>
        <taxon>Trombidiformes</taxon>
        <taxon>Prostigmata</taxon>
        <taxon>Eleutherengona</taxon>
        <taxon>Raphignathae</taxon>
        <taxon>Tetranychoidea</taxon>
        <taxon>Tetranychidae</taxon>
        <taxon>Tetranychus</taxon>
    </lineage>
</organism>
<dbReference type="AlphaFoldDB" id="T1KA35"/>
<keyword evidence="2" id="KW-1185">Reference proteome</keyword>
<reference evidence="1" key="2">
    <citation type="submission" date="2015-06" db="UniProtKB">
        <authorList>
            <consortium name="EnsemblMetazoa"/>
        </authorList>
    </citation>
    <scope>IDENTIFICATION</scope>
</reference>
<evidence type="ECO:0000313" key="1">
    <source>
        <dbReference type="EnsemblMetazoa" id="tetur07g07120.1"/>
    </source>
</evidence>
<dbReference type="Proteomes" id="UP000015104">
    <property type="component" value="Unassembled WGS sequence"/>
</dbReference>
<evidence type="ECO:0000313" key="2">
    <source>
        <dbReference type="Proteomes" id="UP000015104"/>
    </source>
</evidence>
<dbReference type="EMBL" id="CAEY01001893">
    <property type="status" value="NOT_ANNOTATED_CDS"/>
    <property type="molecule type" value="Genomic_DNA"/>
</dbReference>
<dbReference type="HOGENOM" id="CLU_414661_0_0_1"/>